<comment type="caution">
    <text evidence="2">The sequence shown here is derived from an EMBL/GenBank/DDBJ whole genome shotgun (WGS) entry which is preliminary data.</text>
</comment>
<gene>
    <name evidence="2" type="ORF">B0A52_04835</name>
</gene>
<proteinExistence type="predicted"/>
<sequence>MNENATKIEKTTDIAGITSTANMIVNLIINTVTAIVAVDLMSTQGKLRMQVPVKVDLASTQHRLRIQALVKDLQLESIDPDKGPIAFHSLDHTMTDINLPLPPLNIHEKKWRSRQGDLAVTEVQALHPLQTKEASGGLILRGTGDGKSGRRTSLKDLTRPGNMSNKTATFINARLKVFLEKSHRFHHCLNLLTPILINTHHLQYNLGSLRRVQFELGPKMSILVVARPPAVALDRKPDRKPQLKVGLGLKESIPVVVPHPEVALDKILDQRSDNRPGLKVGLGLKRPTPVIAGHLEVALDKKPDRKPQTEVGIGRKTSIFVAMCPPGLKNAILVVNRPPEVALDKKLEFRVVLELKRSIIVPICRPGLKNTTILVVAHHPEVALDKKLQSGVVLELKRPLLVTPLCHLEVTLDKKLQFGVVFELKRSTLDKKLQFGVVLELKRSTLDKKLQFGVVLELKRSTLDKKLQLGVVLELKRFLLVTVCRLEIILDKKIQFRVGLGLKNPILVLARNPEVALERILR</sequence>
<dbReference type="EMBL" id="NAJM01000018">
    <property type="protein sequence ID" value="RVX71261.1"/>
    <property type="molecule type" value="Genomic_DNA"/>
</dbReference>
<feature type="region of interest" description="Disordered" evidence="1">
    <location>
        <begin position="137"/>
        <end position="162"/>
    </location>
</feature>
<accession>A0A438N6T5</accession>
<dbReference type="Proteomes" id="UP000288859">
    <property type="component" value="Unassembled WGS sequence"/>
</dbReference>
<evidence type="ECO:0000313" key="2">
    <source>
        <dbReference type="EMBL" id="RVX71261.1"/>
    </source>
</evidence>
<evidence type="ECO:0000313" key="3">
    <source>
        <dbReference type="Proteomes" id="UP000288859"/>
    </source>
</evidence>
<evidence type="ECO:0000256" key="1">
    <source>
        <dbReference type="SAM" id="MobiDB-lite"/>
    </source>
</evidence>
<dbReference type="AlphaFoldDB" id="A0A438N6T5"/>
<name>A0A438N6T5_EXOME</name>
<organism evidence="2 3">
    <name type="scientific">Exophiala mesophila</name>
    <name type="common">Black yeast-like fungus</name>
    <dbReference type="NCBI Taxonomy" id="212818"/>
    <lineage>
        <taxon>Eukaryota</taxon>
        <taxon>Fungi</taxon>
        <taxon>Dikarya</taxon>
        <taxon>Ascomycota</taxon>
        <taxon>Pezizomycotina</taxon>
        <taxon>Eurotiomycetes</taxon>
        <taxon>Chaetothyriomycetidae</taxon>
        <taxon>Chaetothyriales</taxon>
        <taxon>Herpotrichiellaceae</taxon>
        <taxon>Exophiala</taxon>
    </lineage>
</organism>
<reference evidence="2 3" key="1">
    <citation type="submission" date="2017-03" db="EMBL/GenBank/DDBJ databases">
        <title>Genomes of endolithic fungi from Antarctica.</title>
        <authorList>
            <person name="Coleine C."/>
            <person name="Masonjones S."/>
            <person name="Stajich J.E."/>
        </authorList>
    </citation>
    <scope>NUCLEOTIDE SEQUENCE [LARGE SCALE GENOMIC DNA]</scope>
    <source>
        <strain evidence="2 3">CCFEE 6314</strain>
    </source>
</reference>
<protein>
    <submittedName>
        <fullName evidence="2">Uncharacterized protein</fullName>
    </submittedName>
</protein>